<organism evidence="2 3">
    <name type="scientific">Candidatus Beckwithbacteria bacterium RBG_13_42_9</name>
    <dbReference type="NCBI Taxonomy" id="1797457"/>
    <lineage>
        <taxon>Bacteria</taxon>
        <taxon>Candidatus Beckwithiibacteriota</taxon>
    </lineage>
</organism>
<evidence type="ECO:0000313" key="3">
    <source>
        <dbReference type="Proteomes" id="UP000177006"/>
    </source>
</evidence>
<keyword evidence="1" id="KW-0472">Membrane</keyword>
<dbReference type="GO" id="GO:0051301">
    <property type="term" value="P:cell division"/>
    <property type="evidence" value="ECO:0007669"/>
    <property type="project" value="UniProtKB-KW"/>
</dbReference>
<dbReference type="EMBL" id="MEZK01000010">
    <property type="protein sequence ID" value="OGD63282.1"/>
    <property type="molecule type" value="Genomic_DNA"/>
</dbReference>
<comment type="caution">
    <text evidence="2">The sequence shown here is derived from an EMBL/GenBank/DDBJ whole genome shotgun (WGS) entry which is preliminary data.</text>
</comment>
<evidence type="ECO:0008006" key="4">
    <source>
        <dbReference type="Google" id="ProtNLM"/>
    </source>
</evidence>
<keyword evidence="1" id="KW-1133">Transmembrane helix</keyword>
<accession>A0A1F5E7A8</accession>
<dbReference type="Proteomes" id="UP000177006">
    <property type="component" value="Unassembled WGS sequence"/>
</dbReference>
<sequence length="257" mass="29667">MRKKRKISSKSTVRLFGSKKNRYLIITFKTLVLIIVIATLGIAGMWTFMGDFFKIKSIVCEINKLPCDEKTKVIFNQTLGQNIFLFKGHHFSDEVLRNNQEFKQISFKKKLPETLLINLISREPFAVVEDNEGNKVVVDDAGVVLESNLVKSNLPTLWLYSLPLSNDELSVNQQLSTGLELIRLLKNSYLNFEQIKYSSEINISIFLFDQMIATLSAQKDLNSQVDSLQYILHHSRMKDKEIRTIDLRFQKPVVTFK</sequence>
<dbReference type="AlphaFoldDB" id="A0A1F5E7A8"/>
<evidence type="ECO:0000313" key="2">
    <source>
        <dbReference type="EMBL" id="OGD63282.1"/>
    </source>
</evidence>
<feature type="transmembrane region" description="Helical" evidence="1">
    <location>
        <begin position="21"/>
        <end position="49"/>
    </location>
</feature>
<name>A0A1F5E7A8_9BACT</name>
<proteinExistence type="predicted"/>
<dbReference type="STRING" id="1797457.A2160_02170"/>
<evidence type="ECO:0000256" key="1">
    <source>
        <dbReference type="SAM" id="Phobius"/>
    </source>
</evidence>
<protein>
    <recommendedName>
        <fullName evidence="4">POTRA domain-containing protein</fullName>
    </recommendedName>
</protein>
<reference evidence="2 3" key="1">
    <citation type="journal article" date="2016" name="Nat. Commun.">
        <title>Thousands of microbial genomes shed light on interconnected biogeochemical processes in an aquifer system.</title>
        <authorList>
            <person name="Anantharaman K."/>
            <person name="Brown C.T."/>
            <person name="Hug L.A."/>
            <person name="Sharon I."/>
            <person name="Castelle C.J."/>
            <person name="Probst A.J."/>
            <person name="Thomas B.C."/>
            <person name="Singh A."/>
            <person name="Wilkins M.J."/>
            <person name="Karaoz U."/>
            <person name="Brodie E.L."/>
            <person name="Williams K.H."/>
            <person name="Hubbard S.S."/>
            <person name="Banfield J.F."/>
        </authorList>
    </citation>
    <scope>NUCLEOTIDE SEQUENCE [LARGE SCALE GENOMIC DNA]</scope>
</reference>
<gene>
    <name evidence="2" type="ORF">A2160_02170</name>
</gene>
<keyword evidence="1" id="KW-0812">Transmembrane</keyword>